<gene>
    <name evidence="3" type="primary">LOC104753678</name>
</gene>
<evidence type="ECO:0000313" key="3">
    <source>
        <dbReference type="RefSeq" id="XP_010474198.1"/>
    </source>
</evidence>
<dbReference type="RefSeq" id="XP_010474198.1">
    <property type="nucleotide sequence ID" value="XM_010475896.2"/>
</dbReference>
<evidence type="ECO:0000256" key="1">
    <source>
        <dbReference type="SAM" id="MobiDB-lite"/>
    </source>
</evidence>
<reference evidence="2" key="1">
    <citation type="journal article" date="2014" name="Nat. Commun.">
        <title>The emerging biofuel crop Camelina sativa retains a highly undifferentiated hexaploid genome structure.</title>
        <authorList>
            <person name="Kagale S."/>
            <person name="Koh C."/>
            <person name="Nixon J."/>
            <person name="Bollina V."/>
            <person name="Clarke W.E."/>
            <person name="Tuteja R."/>
            <person name="Spillane C."/>
            <person name="Robinson S.J."/>
            <person name="Links M.G."/>
            <person name="Clarke C."/>
            <person name="Higgins E.E."/>
            <person name="Huebert T."/>
            <person name="Sharpe A.G."/>
            <person name="Parkin I.A."/>
        </authorList>
    </citation>
    <scope>NUCLEOTIDE SEQUENCE [LARGE SCALE GENOMIC DNA]</scope>
    <source>
        <strain evidence="2">cv. DH55</strain>
    </source>
</reference>
<feature type="compositionally biased region" description="Polar residues" evidence="1">
    <location>
        <begin position="22"/>
        <end position="71"/>
    </location>
</feature>
<accession>A0ABM0WPI4</accession>
<dbReference type="Pfam" id="PF03004">
    <property type="entry name" value="Transposase_24"/>
    <property type="match status" value="1"/>
</dbReference>
<dbReference type="GeneID" id="104753678"/>
<dbReference type="InterPro" id="IPR004252">
    <property type="entry name" value="Probable_transposase_24"/>
</dbReference>
<dbReference type="Proteomes" id="UP000694864">
    <property type="component" value="Chromosome 16"/>
</dbReference>
<evidence type="ECO:0000313" key="2">
    <source>
        <dbReference type="Proteomes" id="UP000694864"/>
    </source>
</evidence>
<proteinExistence type="predicted"/>
<feature type="compositionally biased region" description="Pro residues" evidence="1">
    <location>
        <begin position="81"/>
        <end position="108"/>
    </location>
</feature>
<organism evidence="2 3">
    <name type="scientific">Camelina sativa</name>
    <name type="common">False flax</name>
    <name type="synonym">Myagrum sativum</name>
    <dbReference type="NCBI Taxonomy" id="90675"/>
    <lineage>
        <taxon>Eukaryota</taxon>
        <taxon>Viridiplantae</taxon>
        <taxon>Streptophyta</taxon>
        <taxon>Embryophyta</taxon>
        <taxon>Tracheophyta</taxon>
        <taxon>Spermatophyta</taxon>
        <taxon>Magnoliopsida</taxon>
        <taxon>eudicotyledons</taxon>
        <taxon>Gunneridae</taxon>
        <taxon>Pentapetalae</taxon>
        <taxon>rosids</taxon>
        <taxon>malvids</taxon>
        <taxon>Brassicales</taxon>
        <taxon>Brassicaceae</taxon>
        <taxon>Camelineae</taxon>
        <taxon>Camelina</taxon>
    </lineage>
</organism>
<name>A0ABM0WPI4_CAMSA</name>
<keyword evidence="2" id="KW-1185">Reference proteome</keyword>
<reference evidence="3" key="2">
    <citation type="submission" date="2025-08" db="UniProtKB">
        <authorList>
            <consortium name="RefSeq"/>
        </authorList>
    </citation>
    <scope>IDENTIFICATION</scope>
    <source>
        <tissue evidence="3">Leaf</tissue>
    </source>
</reference>
<sequence>MVLTGSRSRGRGGRTASGVRTYNGQNATRGVSAPGTSSHSSNPSATHFGTNSHQSRPSQFPPRTQSGNHSGTHSHRSLPSQSPPRTQPWSPTLPPPVPAPEAVPPPNPNEEDGDKGGIPHPNPPQQNHNPNVDYNDVLDRLLALPCREHLPLLSEQPIPGIETLWFNRHKGRLSRAIATIFRRKFDGPYYSWKVTPIPIQERYFKTFARKFRWDFGITDLVKEGFLNIAKKRMKGIVSQAKRRGVQPSWIRDTLWAEMWEYWDTHDAIEKSEDASQCRNSTRGGLGVHKHLAGQKSFVQVHQG</sequence>
<feature type="region of interest" description="Disordered" evidence="1">
    <location>
        <begin position="1"/>
        <end position="133"/>
    </location>
</feature>
<protein>
    <submittedName>
        <fullName evidence="3">Uncharacterized protein LOC104753678</fullName>
    </submittedName>
</protein>